<dbReference type="Gene3D" id="1.10.10.60">
    <property type="entry name" value="Homeodomain-like"/>
    <property type="match status" value="1"/>
</dbReference>
<dbReference type="InterPro" id="IPR036271">
    <property type="entry name" value="Tet_transcr_reg_TetR-rel_C_sf"/>
</dbReference>
<keyword evidence="1 2" id="KW-0238">DNA-binding</keyword>
<dbReference type="PANTHER" id="PTHR30055">
    <property type="entry name" value="HTH-TYPE TRANSCRIPTIONAL REGULATOR RUTR"/>
    <property type="match status" value="1"/>
</dbReference>
<dbReference type="InterPro" id="IPR009057">
    <property type="entry name" value="Homeodomain-like_sf"/>
</dbReference>
<proteinExistence type="predicted"/>
<dbReference type="PANTHER" id="PTHR30055:SF235">
    <property type="entry name" value="TRANSCRIPTIONAL REGULATORY PROTEIN"/>
    <property type="match status" value="1"/>
</dbReference>
<dbReference type="InterPro" id="IPR050109">
    <property type="entry name" value="HTH-type_TetR-like_transc_reg"/>
</dbReference>
<evidence type="ECO:0000256" key="2">
    <source>
        <dbReference type="PROSITE-ProRule" id="PRU00335"/>
    </source>
</evidence>
<dbReference type="GO" id="GO:0000976">
    <property type="term" value="F:transcription cis-regulatory region binding"/>
    <property type="evidence" value="ECO:0007669"/>
    <property type="project" value="TreeGrafter"/>
</dbReference>
<keyword evidence="5" id="KW-1185">Reference proteome</keyword>
<dbReference type="PRINTS" id="PR00455">
    <property type="entry name" value="HTHTETR"/>
</dbReference>
<dbReference type="Proteomes" id="UP000076976">
    <property type="component" value="Unassembled WGS sequence"/>
</dbReference>
<dbReference type="Gene3D" id="1.10.357.10">
    <property type="entry name" value="Tetracycline Repressor, domain 2"/>
    <property type="match status" value="1"/>
</dbReference>
<dbReference type="Pfam" id="PF17920">
    <property type="entry name" value="TetR_C_16"/>
    <property type="match status" value="1"/>
</dbReference>
<accession>A0A176QCV2</accession>
<evidence type="ECO:0000259" key="3">
    <source>
        <dbReference type="PROSITE" id="PS50977"/>
    </source>
</evidence>
<dbReference type="AlphaFoldDB" id="A0A176QCV2"/>
<dbReference type="SUPFAM" id="SSF48498">
    <property type="entry name" value="Tetracyclin repressor-like, C-terminal domain"/>
    <property type="match status" value="1"/>
</dbReference>
<evidence type="ECO:0000313" key="5">
    <source>
        <dbReference type="Proteomes" id="UP000076976"/>
    </source>
</evidence>
<feature type="domain" description="HTH tetR-type" evidence="3">
    <location>
        <begin position="16"/>
        <end position="76"/>
    </location>
</feature>
<evidence type="ECO:0000313" key="4">
    <source>
        <dbReference type="EMBL" id="OAB87599.1"/>
    </source>
</evidence>
<name>A0A176QCV2_9MICO</name>
<reference evidence="4 5" key="1">
    <citation type="submission" date="2016-01" db="EMBL/GenBank/DDBJ databases">
        <title>Janibacter melonis strain CD11_4 genome sequencing and assembly.</title>
        <authorList>
            <person name="Nair G.R."/>
            <person name="Kaur G."/>
            <person name="Chander A.M."/>
            <person name="Mayilraj S."/>
        </authorList>
    </citation>
    <scope>NUCLEOTIDE SEQUENCE [LARGE SCALE GENOMIC DNA]</scope>
    <source>
        <strain evidence="4 5">CD11-4</strain>
    </source>
</reference>
<dbReference type="STRING" id="262209.AWH69_05925"/>
<dbReference type="RefSeq" id="WP_068273101.1">
    <property type="nucleotide sequence ID" value="NZ_LQZG01000002.1"/>
</dbReference>
<dbReference type="GO" id="GO:0003700">
    <property type="term" value="F:DNA-binding transcription factor activity"/>
    <property type="evidence" value="ECO:0007669"/>
    <property type="project" value="TreeGrafter"/>
</dbReference>
<dbReference type="PROSITE" id="PS50977">
    <property type="entry name" value="HTH_TETR_2"/>
    <property type="match status" value="1"/>
</dbReference>
<evidence type="ECO:0000256" key="1">
    <source>
        <dbReference type="ARBA" id="ARBA00023125"/>
    </source>
</evidence>
<sequence>MSARPPARRGRRGGDADTRAEILAVALEHFAAKGYDATSLRGIAREAGVDPALVHHYFEGKSALFAEVIGMPADPAALVSQVLAGPQEHVGEALARTFLSVWDPPEGRMRFQGVIRAAVGFEGASRMVQEFVVREIFGRVAGELAVRTARRADDAALGAGLAAAQVVGVGLLRYVLEVPALVDVEVDELVARLGPVLQQHLVGG</sequence>
<dbReference type="InterPro" id="IPR001647">
    <property type="entry name" value="HTH_TetR"/>
</dbReference>
<gene>
    <name evidence="4" type="ORF">AWH69_05925</name>
</gene>
<feature type="DNA-binding region" description="H-T-H motif" evidence="2">
    <location>
        <begin position="39"/>
        <end position="58"/>
    </location>
</feature>
<protein>
    <submittedName>
        <fullName evidence="4">Transcriptional regulator</fullName>
    </submittedName>
</protein>
<dbReference type="InterPro" id="IPR041678">
    <property type="entry name" value="TetR_C_16"/>
</dbReference>
<dbReference type="EMBL" id="LQZG01000002">
    <property type="protein sequence ID" value="OAB87599.1"/>
    <property type="molecule type" value="Genomic_DNA"/>
</dbReference>
<dbReference type="SUPFAM" id="SSF46689">
    <property type="entry name" value="Homeodomain-like"/>
    <property type="match status" value="1"/>
</dbReference>
<comment type="caution">
    <text evidence="4">The sequence shown here is derived from an EMBL/GenBank/DDBJ whole genome shotgun (WGS) entry which is preliminary data.</text>
</comment>
<dbReference type="Pfam" id="PF00440">
    <property type="entry name" value="TetR_N"/>
    <property type="match status" value="1"/>
</dbReference>
<organism evidence="4 5">
    <name type="scientific">Janibacter melonis</name>
    <dbReference type="NCBI Taxonomy" id="262209"/>
    <lineage>
        <taxon>Bacteria</taxon>
        <taxon>Bacillati</taxon>
        <taxon>Actinomycetota</taxon>
        <taxon>Actinomycetes</taxon>
        <taxon>Micrococcales</taxon>
        <taxon>Intrasporangiaceae</taxon>
        <taxon>Janibacter</taxon>
    </lineage>
</organism>